<organism evidence="2">
    <name type="scientific">Thiolapillus brandeum</name>
    <dbReference type="NCBI Taxonomy" id="1076588"/>
    <lineage>
        <taxon>Bacteria</taxon>
        <taxon>Pseudomonadati</taxon>
        <taxon>Pseudomonadota</taxon>
        <taxon>Gammaproteobacteria</taxon>
        <taxon>Chromatiales</taxon>
        <taxon>Sedimenticolaceae</taxon>
        <taxon>Thiolapillus</taxon>
    </lineage>
</organism>
<name>A0A831KBX3_9GAMM</name>
<gene>
    <name evidence="2" type="ORF">ENG92_03140</name>
</gene>
<accession>A0A831KBX3</accession>
<dbReference type="GO" id="GO:0010038">
    <property type="term" value="P:response to metal ion"/>
    <property type="evidence" value="ECO:0007669"/>
    <property type="project" value="InterPro"/>
</dbReference>
<protein>
    <submittedName>
        <fullName evidence="2">Divalent-cation tolerance protein CutA</fullName>
    </submittedName>
</protein>
<dbReference type="AlphaFoldDB" id="A0A831KBX3"/>
<evidence type="ECO:0000256" key="1">
    <source>
        <dbReference type="ARBA" id="ARBA00010169"/>
    </source>
</evidence>
<dbReference type="Pfam" id="PF03091">
    <property type="entry name" value="CutA1"/>
    <property type="match status" value="1"/>
</dbReference>
<dbReference type="Gene3D" id="3.30.70.120">
    <property type="match status" value="1"/>
</dbReference>
<dbReference type="SUPFAM" id="SSF54913">
    <property type="entry name" value="GlnB-like"/>
    <property type="match status" value="1"/>
</dbReference>
<dbReference type="EMBL" id="DRCV01000138">
    <property type="protein sequence ID" value="HDK37993.1"/>
    <property type="molecule type" value="Genomic_DNA"/>
</dbReference>
<proteinExistence type="inferred from homology"/>
<comment type="similarity">
    <text evidence="1">Belongs to the CutA family.</text>
</comment>
<dbReference type="GO" id="GO:0005507">
    <property type="term" value="F:copper ion binding"/>
    <property type="evidence" value="ECO:0007669"/>
    <property type="project" value="TreeGrafter"/>
</dbReference>
<dbReference type="InterPro" id="IPR015867">
    <property type="entry name" value="N-reg_PII/ATP_PRibTrfase_C"/>
</dbReference>
<evidence type="ECO:0000313" key="2">
    <source>
        <dbReference type="EMBL" id="HDK37993.1"/>
    </source>
</evidence>
<dbReference type="PANTHER" id="PTHR23419">
    <property type="entry name" value="DIVALENT CATION TOLERANCE CUTA-RELATED"/>
    <property type="match status" value="1"/>
</dbReference>
<dbReference type="InterPro" id="IPR011322">
    <property type="entry name" value="N-reg_PII-like_a/b"/>
</dbReference>
<sequence length="116" mass="12744">MNDTCTPVSFGDNLTVFCTCPDDSVAQTLALALVEKKLAACVNIINSIKSVYRWQGEIQQDTEVLLTIKTTTNGWGKLQQALLELHPYDVPEIIALPIVAGNKDYLSWVGENVCTD</sequence>
<dbReference type="PANTHER" id="PTHR23419:SF8">
    <property type="entry name" value="FI09726P"/>
    <property type="match status" value="1"/>
</dbReference>
<dbReference type="Proteomes" id="UP000885822">
    <property type="component" value="Unassembled WGS sequence"/>
</dbReference>
<reference evidence="2" key="1">
    <citation type="journal article" date="2020" name="mSystems">
        <title>Genome- and Community-Level Interaction Insights into Carbon Utilization and Element Cycling Functions of Hydrothermarchaeota in Hydrothermal Sediment.</title>
        <authorList>
            <person name="Zhou Z."/>
            <person name="Liu Y."/>
            <person name="Xu W."/>
            <person name="Pan J."/>
            <person name="Luo Z.H."/>
            <person name="Li M."/>
        </authorList>
    </citation>
    <scope>NUCLEOTIDE SEQUENCE [LARGE SCALE GENOMIC DNA]</scope>
    <source>
        <strain evidence="2">HyVt-26</strain>
    </source>
</reference>
<dbReference type="InterPro" id="IPR004323">
    <property type="entry name" value="Ion_tolerance_CutA"/>
</dbReference>
<comment type="caution">
    <text evidence="2">The sequence shown here is derived from an EMBL/GenBank/DDBJ whole genome shotgun (WGS) entry which is preliminary data.</text>
</comment>